<dbReference type="PANTHER" id="PTHR19960:SF7">
    <property type="entry name" value="TEKTIN"/>
    <property type="match status" value="1"/>
</dbReference>
<evidence type="ECO:0000256" key="3">
    <source>
        <dbReference type="RuleBase" id="RU367040"/>
    </source>
</evidence>
<organism evidence="5 6">
    <name type="scientific">Nematostella vectensis</name>
    <name type="common">Starlet sea anemone</name>
    <dbReference type="NCBI Taxonomy" id="45351"/>
    <lineage>
        <taxon>Eukaryota</taxon>
        <taxon>Metazoa</taxon>
        <taxon>Cnidaria</taxon>
        <taxon>Anthozoa</taxon>
        <taxon>Hexacorallia</taxon>
        <taxon>Actiniaria</taxon>
        <taxon>Edwardsiidae</taxon>
        <taxon>Nematostella</taxon>
    </lineage>
</organism>
<dbReference type="InterPro" id="IPR000435">
    <property type="entry name" value="Tektins"/>
</dbReference>
<dbReference type="HOGENOM" id="CLU_033588_0_0_1"/>
<evidence type="ECO:0000256" key="1">
    <source>
        <dbReference type="ARBA" id="ARBA00007209"/>
    </source>
</evidence>
<reference evidence="5 6" key="1">
    <citation type="journal article" date="2007" name="Science">
        <title>Sea anemone genome reveals ancestral eumetazoan gene repertoire and genomic organization.</title>
        <authorList>
            <person name="Putnam N.H."/>
            <person name="Srivastava M."/>
            <person name="Hellsten U."/>
            <person name="Dirks B."/>
            <person name="Chapman J."/>
            <person name="Salamov A."/>
            <person name="Terry A."/>
            <person name="Shapiro H."/>
            <person name="Lindquist E."/>
            <person name="Kapitonov V.V."/>
            <person name="Jurka J."/>
            <person name="Genikhovich G."/>
            <person name="Grigoriev I.V."/>
            <person name="Lucas S.M."/>
            <person name="Steele R.E."/>
            <person name="Finnerty J.R."/>
            <person name="Technau U."/>
            <person name="Martindale M.Q."/>
            <person name="Rokhsar D.S."/>
        </authorList>
    </citation>
    <scope>NUCLEOTIDE SEQUENCE [LARGE SCALE GENOMIC DNA]</scope>
    <source>
        <strain evidence="6">CH2 X CH6</strain>
    </source>
</reference>
<dbReference type="GO" id="GO:0060294">
    <property type="term" value="P:cilium movement involved in cell motility"/>
    <property type="evidence" value="ECO:0000318"/>
    <property type="project" value="GO_Central"/>
</dbReference>
<dbReference type="AlphaFoldDB" id="A7SG13"/>
<dbReference type="OrthoDB" id="440745at2759"/>
<keyword evidence="4" id="KW-0175">Coiled coil</keyword>
<dbReference type="GO" id="GO:0005930">
    <property type="term" value="C:axoneme"/>
    <property type="evidence" value="ECO:0007669"/>
    <property type="project" value="UniProtKB-SubCell"/>
</dbReference>
<dbReference type="Pfam" id="PF03148">
    <property type="entry name" value="Tektin"/>
    <property type="match status" value="1"/>
</dbReference>
<dbReference type="eggNOG" id="KOG2685">
    <property type="taxonomic scope" value="Eukaryota"/>
</dbReference>
<dbReference type="EMBL" id="DS469648">
    <property type="protein sequence ID" value="EDO37357.1"/>
    <property type="molecule type" value="Genomic_DNA"/>
</dbReference>
<comment type="similarity">
    <text evidence="1 3">Belongs to the tektin family.</text>
</comment>
<dbReference type="KEGG" id="nve:5508845"/>
<dbReference type="STRING" id="45351.A7SG13"/>
<keyword evidence="3" id="KW-0969">Cilium</keyword>
<name>A7SG13_NEMVE</name>
<feature type="coiled-coil region" evidence="4">
    <location>
        <begin position="342"/>
        <end position="383"/>
    </location>
</feature>
<keyword evidence="2" id="KW-0963">Cytoplasm</keyword>
<keyword evidence="3" id="KW-0282">Flagellum</keyword>
<dbReference type="PhylomeDB" id="A7SG13"/>
<dbReference type="GO" id="GO:0015630">
    <property type="term" value="C:microtubule cytoskeleton"/>
    <property type="evidence" value="ECO:0000318"/>
    <property type="project" value="GO_Central"/>
</dbReference>
<feature type="non-terminal residue" evidence="5">
    <location>
        <position position="411"/>
    </location>
</feature>
<evidence type="ECO:0000256" key="4">
    <source>
        <dbReference type="SAM" id="Coils"/>
    </source>
</evidence>
<feature type="coiled-coil region" evidence="4">
    <location>
        <begin position="276"/>
        <end position="303"/>
    </location>
</feature>
<evidence type="ECO:0000256" key="2">
    <source>
        <dbReference type="ARBA" id="ARBA00022490"/>
    </source>
</evidence>
<comment type="subcellular location">
    <subcellularLocation>
        <location evidence="3">Cytoplasm</location>
        <location evidence="3">Cytoskeleton</location>
        <location evidence="3">Cilium axoneme</location>
    </subcellularLocation>
</comment>
<protein>
    <recommendedName>
        <fullName evidence="3">Tektin</fullName>
    </recommendedName>
</protein>
<dbReference type="PANTHER" id="PTHR19960">
    <property type="entry name" value="TEKTIN"/>
    <property type="match status" value="1"/>
</dbReference>
<evidence type="ECO:0000313" key="5">
    <source>
        <dbReference type="EMBL" id="EDO37357.1"/>
    </source>
</evidence>
<feature type="coiled-coil region" evidence="4">
    <location>
        <begin position="75"/>
        <end position="102"/>
    </location>
</feature>
<sequence>MALTNPNIPPRFAVSDWHTSNQIIRTNAERQREASHRVRQESRFLRNETDNHTRWTQHDSNTKLEKRIDDINDWKRSLERCLAETDNEIALLTREKERTERALEAKKVPLDITLECLMLRENRQSIDLVRDEVEAQLHKEVEVIEGTKALLQQKVDESFEQLCLLQEARHQLHLDITDKFTTLQIDGDCYAMNNMSTNIGYQVNPTRTVKGSVTPETWDSFSNYNKLRAEAEMKASKHLREAIFATLQQTANDLEAQRKASEYSFRKRIHETDQAKSELEWQQKNTMKEIATLEDDIKGLKEAIDAKNAPMMVAQTRLENRTYRPNVELCRDQPQYQLCHEVAEIAGSMRALTEKLREAQNSLEALRSNLSRINEDLAFKNNSLALDNRCMSVREKMREIPHKMMDMNPID</sequence>
<dbReference type="PRINTS" id="PR00511">
    <property type="entry name" value="TEKTIN"/>
</dbReference>
<dbReference type="Proteomes" id="UP000001593">
    <property type="component" value="Unassembled WGS sequence"/>
</dbReference>
<gene>
    <name evidence="5" type="ORF">NEMVEDRAFT_v1g116976</name>
</gene>
<dbReference type="InParanoid" id="A7SG13"/>
<dbReference type="InterPro" id="IPR048256">
    <property type="entry name" value="Tektin-like"/>
</dbReference>
<proteinExistence type="inferred from homology"/>
<dbReference type="GO" id="GO:0060271">
    <property type="term" value="P:cilium assembly"/>
    <property type="evidence" value="ECO:0000318"/>
    <property type="project" value="GO_Central"/>
</dbReference>
<evidence type="ECO:0000313" key="6">
    <source>
        <dbReference type="Proteomes" id="UP000001593"/>
    </source>
</evidence>
<dbReference type="OMA" id="FDHRGKM"/>
<keyword evidence="6" id="KW-1185">Reference proteome</keyword>
<keyword evidence="3" id="KW-0966">Cell projection</keyword>
<accession>A7SG13</accession>